<sequence length="51" mass="4811">MGISSIATLIATIVVGGAVGAAGIVGLVSSQTGAPDKSPVSVANPVVQYGE</sequence>
<dbReference type="Proteomes" id="UP001589750">
    <property type="component" value="Unassembled WGS sequence"/>
</dbReference>
<proteinExistence type="predicted"/>
<gene>
    <name evidence="2" type="ORF">ACFFRI_17490</name>
</gene>
<keyword evidence="1" id="KW-0812">Transmembrane</keyword>
<evidence type="ECO:0008006" key="4">
    <source>
        <dbReference type="Google" id="ProtNLM"/>
    </source>
</evidence>
<accession>A0ABV5KDY1</accession>
<keyword evidence="1" id="KW-1133">Transmembrane helix</keyword>
<organism evidence="2 3">
    <name type="scientific">Nocardioides plantarum</name>
    <dbReference type="NCBI Taxonomy" id="29299"/>
    <lineage>
        <taxon>Bacteria</taxon>
        <taxon>Bacillati</taxon>
        <taxon>Actinomycetota</taxon>
        <taxon>Actinomycetes</taxon>
        <taxon>Propionibacteriales</taxon>
        <taxon>Nocardioidaceae</taxon>
        <taxon>Nocardioides</taxon>
    </lineage>
</organism>
<reference evidence="2 3" key="1">
    <citation type="submission" date="2024-09" db="EMBL/GenBank/DDBJ databases">
        <authorList>
            <person name="Sun Q."/>
            <person name="Mori K."/>
        </authorList>
    </citation>
    <scope>NUCLEOTIDE SEQUENCE [LARGE SCALE GENOMIC DNA]</scope>
    <source>
        <strain evidence="2 3">JCM 9626</strain>
    </source>
</reference>
<keyword evidence="3" id="KW-1185">Reference proteome</keyword>
<evidence type="ECO:0000313" key="3">
    <source>
        <dbReference type="Proteomes" id="UP001589750"/>
    </source>
</evidence>
<feature type="transmembrane region" description="Helical" evidence="1">
    <location>
        <begin position="6"/>
        <end position="28"/>
    </location>
</feature>
<keyword evidence="1" id="KW-0472">Membrane</keyword>
<dbReference type="EMBL" id="JBHMDG010000026">
    <property type="protein sequence ID" value="MFB9314856.1"/>
    <property type="molecule type" value="Genomic_DNA"/>
</dbReference>
<protein>
    <recommendedName>
        <fullName evidence="4">DUF2613 family protein</fullName>
    </recommendedName>
</protein>
<evidence type="ECO:0000313" key="2">
    <source>
        <dbReference type="EMBL" id="MFB9314856.1"/>
    </source>
</evidence>
<dbReference type="RefSeq" id="WP_170215399.1">
    <property type="nucleotide sequence ID" value="NZ_JBHMDG010000026.1"/>
</dbReference>
<name>A0ABV5KDY1_9ACTN</name>
<comment type="caution">
    <text evidence="2">The sequence shown here is derived from an EMBL/GenBank/DDBJ whole genome shotgun (WGS) entry which is preliminary data.</text>
</comment>
<evidence type="ECO:0000256" key="1">
    <source>
        <dbReference type="SAM" id="Phobius"/>
    </source>
</evidence>